<dbReference type="STRING" id="463040.CAL15_19060"/>
<feature type="signal peptide" evidence="2">
    <location>
        <begin position="1"/>
        <end position="41"/>
    </location>
</feature>
<reference evidence="3 4" key="1">
    <citation type="submission" date="2017-05" db="EMBL/GenBank/DDBJ databases">
        <title>Complete and WGS of Bordetella genogroups.</title>
        <authorList>
            <person name="Spilker T."/>
            <person name="LiPuma J."/>
        </authorList>
    </citation>
    <scope>NUCLEOTIDE SEQUENCE [LARGE SCALE GENOMIC DNA]</scope>
    <source>
        <strain evidence="3 4">AU7206</strain>
    </source>
</reference>
<evidence type="ECO:0008006" key="5">
    <source>
        <dbReference type="Google" id="ProtNLM"/>
    </source>
</evidence>
<dbReference type="EMBL" id="CP021111">
    <property type="protein sequence ID" value="ARP96287.1"/>
    <property type="molecule type" value="Genomic_DNA"/>
</dbReference>
<sequence>MPCPLFSPRRPEPARAPSRRTVARVALAVGLAGSATLGACATPGEGGSPAGTAAATQRPVQVAQSGGPMRRAVRVQQTESGDFEVARYGIGVLAPALPLPVRPVSALEAHELPPDPCLDDDDVGLLCAAAMVEPDWAAPDPQPQYALELQPSDLGPGSKMQVVYGIAKPRKRWFASVGSQTGMVYGDRNWTYREADGPTVAVGNLNTNALSWGSPSLAIGGLQLSSPPPADGKLEPGEFGYTSSIGRLNNTDLSATSGAVVYGASVGSSSFSYGLMPDVTLQGQLQSAPSLTAGGVGTTYRAGPYGSVQAGVMQSTYDAVAARRYRIGYDVNVIDELRVGVITERTQSGFSDLSTYESGAASPYSRNIWTAGLPISGLGTLSGTYTLGSGLDPSDDERRVGLVQSIQLAPQVQFAVGADRDIVTGDYDVRANISMPVDAFMRGRWLGY</sequence>
<feature type="compositionally biased region" description="Polar residues" evidence="1">
    <location>
        <begin position="54"/>
        <end position="64"/>
    </location>
</feature>
<feature type="chain" id="PRO_5012032096" description="Fimbrial protein" evidence="2">
    <location>
        <begin position="42"/>
        <end position="448"/>
    </location>
</feature>
<organism evidence="3 4">
    <name type="scientific">Bordetella genomosp. 13</name>
    <dbReference type="NCBI Taxonomy" id="463040"/>
    <lineage>
        <taxon>Bacteria</taxon>
        <taxon>Pseudomonadati</taxon>
        <taxon>Pseudomonadota</taxon>
        <taxon>Betaproteobacteria</taxon>
        <taxon>Burkholderiales</taxon>
        <taxon>Alcaligenaceae</taxon>
        <taxon>Bordetella</taxon>
    </lineage>
</organism>
<evidence type="ECO:0000313" key="4">
    <source>
        <dbReference type="Proteomes" id="UP000194161"/>
    </source>
</evidence>
<keyword evidence="4" id="KW-1185">Reference proteome</keyword>
<gene>
    <name evidence="3" type="ORF">CAL15_19060</name>
</gene>
<name>A0A1W6ZG49_9BORD</name>
<dbReference type="KEGG" id="bgm:CAL15_19060"/>
<proteinExistence type="predicted"/>
<dbReference type="Proteomes" id="UP000194161">
    <property type="component" value="Chromosome"/>
</dbReference>
<dbReference type="OrthoDB" id="8676179at2"/>
<dbReference type="AlphaFoldDB" id="A0A1W6ZG49"/>
<accession>A0A1W6ZG49</accession>
<dbReference type="RefSeq" id="WP_086079937.1">
    <property type="nucleotide sequence ID" value="NZ_CP021111.1"/>
</dbReference>
<protein>
    <recommendedName>
        <fullName evidence="5">Fimbrial protein</fullName>
    </recommendedName>
</protein>
<feature type="region of interest" description="Disordered" evidence="1">
    <location>
        <begin position="43"/>
        <end position="68"/>
    </location>
</feature>
<evidence type="ECO:0000256" key="2">
    <source>
        <dbReference type="SAM" id="SignalP"/>
    </source>
</evidence>
<keyword evidence="2" id="KW-0732">Signal</keyword>
<evidence type="ECO:0000256" key="1">
    <source>
        <dbReference type="SAM" id="MobiDB-lite"/>
    </source>
</evidence>
<evidence type="ECO:0000313" key="3">
    <source>
        <dbReference type="EMBL" id="ARP96287.1"/>
    </source>
</evidence>